<keyword evidence="9" id="KW-0963">Cytoplasm</keyword>
<dbReference type="InterPro" id="IPR022896">
    <property type="entry name" value="TrioseP_Isoase_bac/euk"/>
</dbReference>
<dbReference type="CDD" id="cd00311">
    <property type="entry name" value="TIM"/>
    <property type="match status" value="1"/>
</dbReference>
<evidence type="ECO:0000256" key="6">
    <source>
        <dbReference type="ARBA" id="ARBA00011940"/>
    </source>
</evidence>
<gene>
    <name evidence="14" type="primary">EOG090X0BSC</name>
</gene>
<evidence type="ECO:0000256" key="8">
    <source>
        <dbReference type="ARBA" id="ARBA00022432"/>
    </source>
</evidence>
<dbReference type="UniPathway" id="UPA00109">
    <property type="reaction ID" value="UER00189"/>
</dbReference>
<comment type="catalytic activity">
    <reaction evidence="1 13">
        <text>D-glyceraldehyde 3-phosphate = dihydroxyacetone phosphate</text>
        <dbReference type="Rhea" id="RHEA:18585"/>
        <dbReference type="ChEBI" id="CHEBI:57642"/>
        <dbReference type="ChEBI" id="CHEBI:59776"/>
        <dbReference type="EC" id="5.3.1.1"/>
    </reaction>
</comment>
<dbReference type="FunFam" id="3.20.20.70:FF:000025">
    <property type="entry name" value="Triosephosphate isomerase"/>
    <property type="match status" value="1"/>
</dbReference>
<evidence type="ECO:0000256" key="11">
    <source>
        <dbReference type="ARBA" id="ARBA00023152"/>
    </source>
</evidence>
<reference evidence="14" key="1">
    <citation type="submission" date="2018-08" db="EMBL/GenBank/DDBJ databases">
        <authorList>
            <person name="Cornetti L."/>
        </authorList>
    </citation>
    <scope>NUCLEOTIDE SEQUENCE</scope>
    <source>
        <strain evidence="14">FI-BAL1-1</strain>
    </source>
</reference>
<dbReference type="EMBL" id="LR000394">
    <property type="protein sequence ID" value="SVE70013.1"/>
    <property type="molecule type" value="mRNA"/>
</dbReference>
<dbReference type="Gene3D" id="3.20.20.70">
    <property type="entry name" value="Aldolase class I"/>
    <property type="match status" value="1"/>
</dbReference>
<evidence type="ECO:0000256" key="9">
    <source>
        <dbReference type="ARBA" id="ARBA00022490"/>
    </source>
</evidence>
<dbReference type="NCBIfam" id="TIGR00419">
    <property type="entry name" value="tim"/>
    <property type="match status" value="1"/>
</dbReference>
<evidence type="ECO:0000256" key="13">
    <source>
        <dbReference type="RuleBase" id="RU363013"/>
    </source>
</evidence>
<dbReference type="SUPFAM" id="SSF51351">
    <property type="entry name" value="Triosephosphate isomerase (TIM)"/>
    <property type="match status" value="1"/>
</dbReference>
<evidence type="ECO:0000256" key="2">
    <source>
        <dbReference type="ARBA" id="ARBA00004680"/>
    </source>
</evidence>
<evidence type="ECO:0000256" key="12">
    <source>
        <dbReference type="ARBA" id="ARBA00023235"/>
    </source>
</evidence>
<keyword evidence="8 13" id="KW-0312">Gluconeogenesis</keyword>
<dbReference type="PROSITE" id="PS00171">
    <property type="entry name" value="TIM_1"/>
    <property type="match status" value="1"/>
</dbReference>
<evidence type="ECO:0000256" key="1">
    <source>
        <dbReference type="ARBA" id="ARBA00000474"/>
    </source>
</evidence>
<evidence type="ECO:0000256" key="5">
    <source>
        <dbReference type="ARBA" id="ARBA00011738"/>
    </source>
</evidence>
<dbReference type="UniPathway" id="UPA00138"/>
<dbReference type="InterPro" id="IPR000652">
    <property type="entry name" value="Triosephosphate_isomerase"/>
</dbReference>
<comment type="subunit">
    <text evidence="5">Homodimer.</text>
</comment>
<dbReference type="GO" id="GO:0006094">
    <property type="term" value="P:gluconeogenesis"/>
    <property type="evidence" value="ECO:0007669"/>
    <property type="project" value="UniProtKB-UniPathway"/>
</dbReference>
<dbReference type="GO" id="GO:0005829">
    <property type="term" value="C:cytosol"/>
    <property type="evidence" value="ECO:0007669"/>
    <property type="project" value="TreeGrafter"/>
</dbReference>
<evidence type="ECO:0000313" key="14">
    <source>
        <dbReference type="EMBL" id="SVE70013.1"/>
    </source>
</evidence>
<dbReference type="PANTHER" id="PTHR21139">
    <property type="entry name" value="TRIOSEPHOSPHATE ISOMERASE"/>
    <property type="match status" value="1"/>
</dbReference>
<evidence type="ECO:0000256" key="3">
    <source>
        <dbReference type="ARBA" id="ARBA00004742"/>
    </source>
</evidence>
<keyword evidence="10" id="KW-0389">IgE-binding protein</keyword>
<dbReference type="GO" id="GO:0004807">
    <property type="term" value="F:triose-phosphate isomerase activity"/>
    <property type="evidence" value="ECO:0007669"/>
    <property type="project" value="UniProtKB-EC"/>
</dbReference>
<name>A0A4Y7LRR0_9CRUS</name>
<dbReference type="PROSITE" id="PS51440">
    <property type="entry name" value="TIM_2"/>
    <property type="match status" value="1"/>
</dbReference>
<dbReference type="GO" id="GO:0019863">
    <property type="term" value="F:IgE binding"/>
    <property type="evidence" value="ECO:0007669"/>
    <property type="project" value="UniProtKB-KW"/>
</dbReference>
<keyword evidence="12 13" id="KW-0413">Isomerase</keyword>
<proteinExistence type="evidence at transcript level"/>
<evidence type="ECO:0000256" key="7">
    <source>
        <dbReference type="ARBA" id="ARBA00019397"/>
    </source>
</evidence>
<sequence>MSSRKFFVGGNWKMNGNKKEIDAIIDFLTVGPIDSNTELVCGVPSCYLEYARQKLPASIGVAAQNCYKVAKGAFTGEISPAMIKDIGCSWVILGHSERRNVFGESDLLIGEKVAHALNEGLNVIPCIGEKLEEREAGKTEEVVFAQLKAIVEKIPEGKWDSVVIAYEPVWAIGTGKTASPQQAQEVHGKLRQWLAENVSPDVAQKTRIIYGGSVTAENCRELAKEADIDGSLVGGASLKPDFVHIVNATQ</sequence>
<dbReference type="InterPro" id="IPR013785">
    <property type="entry name" value="Aldolase_TIM"/>
</dbReference>
<keyword evidence="11 13" id="KW-0324">Glycolysis</keyword>
<protein>
    <recommendedName>
        <fullName evidence="7 13">Triosephosphate isomerase</fullName>
        <ecNumber evidence="6 13">5.3.1.1</ecNumber>
    </recommendedName>
</protein>
<dbReference type="HAMAP" id="MF_00147_B">
    <property type="entry name" value="TIM_B"/>
    <property type="match status" value="1"/>
</dbReference>
<dbReference type="InterPro" id="IPR035990">
    <property type="entry name" value="TIM_sf"/>
</dbReference>
<dbReference type="GO" id="GO:0046166">
    <property type="term" value="P:glyceraldehyde-3-phosphate biosynthetic process"/>
    <property type="evidence" value="ECO:0007669"/>
    <property type="project" value="TreeGrafter"/>
</dbReference>
<comment type="pathway">
    <text evidence="3 13">Carbohydrate biosynthesis; gluconeogenesis.</text>
</comment>
<dbReference type="GO" id="GO:0019563">
    <property type="term" value="P:glycerol catabolic process"/>
    <property type="evidence" value="ECO:0007669"/>
    <property type="project" value="TreeGrafter"/>
</dbReference>
<dbReference type="PANTHER" id="PTHR21139:SF2">
    <property type="entry name" value="TRIOSEPHOSPHATE ISOMERASE"/>
    <property type="match status" value="1"/>
</dbReference>
<accession>A0A4Y7LRR0</accession>
<comment type="pathway">
    <text evidence="2 13">Carbohydrate degradation; glycolysis; D-glyceraldehyde 3-phosphate from glycerone phosphate: step 1/1.</text>
</comment>
<evidence type="ECO:0000256" key="4">
    <source>
        <dbReference type="ARBA" id="ARBA00007422"/>
    </source>
</evidence>
<organism evidence="14">
    <name type="scientific">Eubosmina coregoni</name>
    <dbReference type="NCBI Taxonomy" id="186181"/>
    <lineage>
        <taxon>Eukaryota</taxon>
        <taxon>Metazoa</taxon>
        <taxon>Ecdysozoa</taxon>
        <taxon>Arthropoda</taxon>
        <taxon>Crustacea</taxon>
        <taxon>Branchiopoda</taxon>
        <taxon>Diplostraca</taxon>
        <taxon>Cladocera</taxon>
        <taxon>Anomopoda</taxon>
        <taxon>Bosminidae</taxon>
        <taxon>Eubosmina</taxon>
    </lineage>
</organism>
<dbReference type="Pfam" id="PF00121">
    <property type="entry name" value="TIM"/>
    <property type="match status" value="1"/>
</dbReference>
<dbReference type="AlphaFoldDB" id="A0A4Y7LRR0"/>
<evidence type="ECO:0000256" key="10">
    <source>
        <dbReference type="ARBA" id="ARBA00022972"/>
    </source>
</evidence>
<dbReference type="EC" id="5.3.1.1" evidence="6 13"/>
<comment type="similarity">
    <text evidence="4 13">Belongs to the triosephosphate isomerase family.</text>
</comment>
<dbReference type="InterPro" id="IPR020861">
    <property type="entry name" value="Triosephosphate_isomerase_AS"/>
</dbReference>
<dbReference type="GO" id="GO:0006096">
    <property type="term" value="P:glycolytic process"/>
    <property type="evidence" value="ECO:0007669"/>
    <property type="project" value="UniProtKB-UniPathway"/>
</dbReference>